<dbReference type="PANTHER" id="PTHR42878">
    <property type="entry name" value="TWO-COMPONENT HISTIDINE KINASE"/>
    <property type="match status" value="1"/>
</dbReference>
<dbReference type="InterPro" id="IPR007890">
    <property type="entry name" value="CHASE2"/>
</dbReference>
<dbReference type="InterPro" id="IPR036097">
    <property type="entry name" value="HisK_dim/P_sf"/>
</dbReference>
<dbReference type="SUPFAM" id="SSF47384">
    <property type="entry name" value="Homodimeric domain of signal transducing histidine kinase"/>
    <property type="match status" value="1"/>
</dbReference>
<dbReference type="EC" id="2.7.13.3" evidence="2"/>
<evidence type="ECO:0000256" key="1">
    <source>
        <dbReference type="ARBA" id="ARBA00000085"/>
    </source>
</evidence>
<dbReference type="InterPro" id="IPR000014">
    <property type="entry name" value="PAS"/>
</dbReference>
<dbReference type="PROSITE" id="PS50112">
    <property type="entry name" value="PAS"/>
    <property type="match status" value="1"/>
</dbReference>
<evidence type="ECO:0000256" key="3">
    <source>
        <dbReference type="ARBA" id="ARBA00022679"/>
    </source>
</evidence>
<dbReference type="SMART" id="SM00091">
    <property type="entry name" value="PAS"/>
    <property type="match status" value="1"/>
</dbReference>
<dbReference type="SUPFAM" id="SSF55785">
    <property type="entry name" value="PYP-like sensor domain (PAS domain)"/>
    <property type="match status" value="1"/>
</dbReference>
<evidence type="ECO:0000256" key="6">
    <source>
        <dbReference type="SAM" id="Phobius"/>
    </source>
</evidence>
<dbReference type="SMART" id="SM01080">
    <property type="entry name" value="CHASE2"/>
    <property type="match status" value="1"/>
</dbReference>
<dbReference type="CDD" id="cd00075">
    <property type="entry name" value="HATPase"/>
    <property type="match status" value="1"/>
</dbReference>
<feature type="domain" description="Histidine kinase" evidence="7">
    <location>
        <begin position="542"/>
        <end position="752"/>
    </location>
</feature>
<dbReference type="Pfam" id="PF00989">
    <property type="entry name" value="PAS"/>
    <property type="match status" value="1"/>
</dbReference>
<accession>A0A371BFT5</accession>
<feature type="domain" description="PAS" evidence="8">
    <location>
        <begin position="414"/>
        <end position="450"/>
    </location>
</feature>
<dbReference type="Pfam" id="PF02518">
    <property type="entry name" value="HATPase_c"/>
    <property type="match status" value="1"/>
</dbReference>
<gene>
    <name evidence="9" type="ORF">DXH95_03275</name>
</gene>
<organism evidence="9 10">
    <name type="scientific">Sphingorhabdus pulchriflava</name>
    <dbReference type="NCBI Taxonomy" id="2292257"/>
    <lineage>
        <taxon>Bacteria</taxon>
        <taxon>Pseudomonadati</taxon>
        <taxon>Pseudomonadota</taxon>
        <taxon>Alphaproteobacteria</taxon>
        <taxon>Sphingomonadales</taxon>
        <taxon>Sphingomonadaceae</taxon>
        <taxon>Sphingorhabdus</taxon>
    </lineage>
</organism>
<evidence type="ECO:0000256" key="5">
    <source>
        <dbReference type="ARBA" id="ARBA00023136"/>
    </source>
</evidence>
<dbReference type="SUPFAM" id="SSF55874">
    <property type="entry name" value="ATPase domain of HSP90 chaperone/DNA topoisomerase II/histidine kinase"/>
    <property type="match status" value="1"/>
</dbReference>
<dbReference type="GO" id="GO:0006355">
    <property type="term" value="P:regulation of DNA-templated transcription"/>
    <property type="evidence" value="ECO:0007669"/>
    <property type="project" value="InterPro"/>
</dbReference>
<dbReference type="NCBIfam" id="TIGR00229">
    <property type="entry name" value="sensory_box"/>
    <property type="match status" value="1"/>
</dbReference>
<keyword evidence="5 6" id="KW-0472">Membrane</keyword>
<comment type="caution">
    <text evidence="9">The sequence shown here is derived from an EMBL/GenBank/DDBJ whole genome shotgun (WGS) entry which is preliminary data.</text>
</comment>
<feature type="transmembrane region" description="Helical" evidence="6">
    <location>
        <begin position="289"/>
        <end position="310"/>
    </location>
</feature>
<dbReference type="PANTHER" id="PTHR42878:SF12">
    <property type="entry name" value="SENSOR HISTIDINE KINASE YCBM"/>
    <property type="match status" value="1"/>
</dbReference>
<dbReference type="Pfam" id="PF05226">
    <property type="entry name" value="CHASE2"/>
    <property type="match status" value="1"/>
</dbReference>
<dbReference type="GO" id="GO:0007234">
    <property type="term" value="P:osmosensory signaling via phosphorelay pathway"/>
    <property type="evidence" value="ECO:0007669"/>
    <property type="project" value="TreeGrafter"/>
</dbReference>
<evidence type="ECO:0000256" key="4">
    <source>
        <dbReference type="ARBA" id="ARBA00022777"/>
    </source>
</evidence>
<dbReference type="InterPro" id="IPR036890">
    <property type="entry name" value="HATPase_C_sf"/>
</dbReference>
<comment type="catalytic activity">
    <reaction evidence="1">
        <text>ATP + protein L-histidine = ADP + protein N-phospho-L-histidine.</text>
        <dbReference type="EC" id="2.7.13.3"/>
    </reaction>
</comment>
<reference evidence="10" key="1">
    <citation type="submission" date="2018-08" db="EMBL/GenBank/DDBJ databases">
        <authorList>
            <person name="Kim S.-J."/>
            <person name="Jung G.-Y."/>
        </authorList>
    </citation>
    <scope>NUCLEOTIDE SEQUENCE [LARGE SCALE GENOMIC DNA]</scope>
    <source>
        <strain evidence="10">GY_G</strain>
    </source>
</reference>
<keyword evidence="3" id="KW-0808">Transferase</keyword>
<protein>
    <recommendedName>
        <fullName evidence="2">histidine kinase</fullName>
        <ecNumber evidence="2">2.7.13.3</ecNumber>
    </recommendedName>
</protein>
<dbReference type="InterPro" id="IPR004358">
    <property type="entry name" value="Sig_transdc_His_kin-like_C"/>
</dbReference>
<keyword evidence="6" id="KW-1133">Transmembrane helix</keyword>
<dbReference type="GO" id="GO:0000155">
    <property type="term" value="F:phosphorelay sensor kinase activity"/>
    <property type="evidence" value="ECO:0007669"/>
    <property type="project" value="InterPro"/>
</dbReference>
<evidence type="ECO:0000259" key="8">
    <source>
        <dbReference type="PROSITE" id="PS50112"/>
    </source>
</evidence>
<evidence type="ECO:0000259" key="7">
    <source>
        <dbReference type="PROSITE" id="PS50109"/>
    </source>
</evidence>
<dbReference type="SMART" id="SM00387">
    <property type="entry name" value="HATPase_c"/>
    <property type="match status" value="1"/>
</dbReference>
<dbReference type="AlphaFoldDB" id="A0A371BFT5"/>
<dbReference type="Proteomes" id="UP000263833">
    <property type="component" value="Unassembled WGS sequence"/>
</dbReference>
<dbReference type="InterPro" id="IPR013767">
    <property type="entry name" value="PAS_fold"/>
</dbReference>
<dbReference type="PRINTS" id="PR00344">
    <property type="entry name" value="BCTRLSENSOR"/>
</dbReference>
<keyword evidence="10" id="KW-1185">Reference proteome</keyword>
<dbReference type="CDD" id="cd00130">
    <property type="entry name" value="PAS"/>
    <property type="match status" value="1"/>
</dbReference>
<dbReference type="InterPro" id="IPR003594">
    <property type="entry name" value="HATPase_dom"/>
</dbReference>
<dbReference type="InterPro" id="IPR017181">
    <property type="entry name" value="Sig_transdc_His_kin_CHASE2"/>
</dbReference>
<dbReference type="GO" id="GO:0000156">
    <property type="term" value="F:phosphorelay response regulator activity"/>
    <property type="evidence" value="ECO:0007669"/>
    <property type="project" value="TreeGrafter"/>
</dbReference>
<evidence type="ECO:0000313" key="10">
    <source>
        <dbReference type="Proteomes" id="UP000263833"/>
    </source>
</evidence>
<dbReference type="PROSITE" id="PS50109">
    <property type="entry name" value="HIS_KIN"/>
    <property type="match status" value="1"/>
</dbReference>
<feature type="transmembrane region" description="Helical" evidence="6">
    <location>
        <begin position="317"/>
        <end position="335"/>
    </location>
</feature>
<dbReference type="GO" id="GO:0016020">
    <property type="term" value="C:membrane"/>
    <property type="evidence" value="ECO:0007669"/>
    <property type="project" value="UniProtKB-SubCell"/>
</dbReference>
<dbReference type="PIRSF" id="PIRSF037347">
    <property type="entry name" value="STHK_CHASE2_PAS_prd"/>
    <property type="match status" value="1"/>
</dbReference>
<sequence>MLGHLRFRLLLEWAVIAILGTLAVLAASNWRGTASFDNLLFDRLSTLSRPPADQNILIVTIDERSLKALGKWPWPRKYHAELLTKVDEAKPRSILLDLLLSEPSNEQDDSALAQAMRGSTPVYLPANFPTPGDDGRNYDIESPFPMLSKEAEGVGHVNVEFDEDGIVRRTSLCFKPEPDGRNWPHITELVYRLTGNPSPAAKRSRSCDERLLVRYSARRSFAEISYVDALMNGIPADLVKGRDIIIGATAAGMGDNYPGPFADGGLISGAEIMANVLASIRRDDFITQVGRSAGLILSLLPVWVLMIGFLRWQPRTALIVSLSLVGFVLSASSLALFGGYWFPPGAALLGMLLVYPLWGWRRLQAMSDFMASELGDLALESEALPLPLSNDRTSDLVGRQSAALATAIDHVRDLRRFVSDSLEHLPDPMFVSDNSGIVTLANHRIEDLLGSDLKGQTRAALLDRLVAPQHRSFVEAYLWARAHGRDADTEYVRFGSPGGSTFVMRSADIRNDADSKQGEIHYLADISALAQAETDREQALQLLSHDMRAPQSAIISMLPAIPDRDMGHRIERHARRTIQLAQDFVDIARMGESAFEGQDVLLADLVRDVADSLWPLAEERQIKIDITDSSNSGFVIAEPDSLTRAITNLLDNAIKYSPTPGKIIARIEHAHFAGSKALAVVIHDQGKGIDPDLLPDIFKRFAARAREGSRIKSSGLGLAYVKAVALRHGGSIEAENPEQGGALFRLTLPKASDVSQNLDA</sequence>
<dbReference type="InterPro" id="IPR035965">
    <property type="entry name" value="PAS-like_dom_sf"/>
</dbReference>
<dbReference type="EMBL" id="QRGP01000001">
    <property type="protein sequence ID" value="RDV06462.1"/>
    <property type="molecule type" value="Genomic_DNA"/>
</dbReference>
<proteinExistence type="predicted"/>
<dbReference type="Gene3D" id="3.30.565.10">
    <property type="entry name" value="Histidine kinase-like ATPase, C-terminal domain"/>
    <property type="match status" value="1"/>
</dbReference>
<evidence type="ECO:0000313" key="9">
    <source>
        <dbReference type="EMBL" id="RDV06462.1"/>
    </source>
</evidence>
<dbReference type="RefSeq" id="WP_115548015.1">
    <property type="nucleotide sequence ID" value="NZ_QRGP01000001.1"/>
</dbReference>
<dbReference type="InterPro" id="IPR005467">
    <property type="entry name" value="His_kinase_dom"/>
</dbReference>
<dbReference type="InterPro" id="IPR050351">
    <property type="entry name" value="BphY/WalK/GraS-like"/>
</dbReference>
<keyword evidence="4" id="KW-0418">Kinase</keyword>
<name>A0A371BFT5_9SPHN</name>
<dbReference type="OrthoDB" id="9789782at2"/>
<keyword evidence="6" id="KW-0812">Transmembrane</keyword>
<evidence type="ECO:0000256" key="2">
    <source>
        <dbReference type="ARBA" id="ARBA00012438"/>
    </source>
</evidence>
<dbReference type="GO" id="GO:0030295">
    <property type="term" value="F:protein kinase activator activity"/>
    <property type="evidence" value="ECO:0007669"/>
    <property type="project" value="TreeGrafter"/>
</dbReference>
<dbReference type="Gene3D" id="3.30.450.20">
    <property type="entry name" value="PAS domain"/>
    <property type="match status" value="1"/>
</dbReference>